<dbReference type="Proteomes" id="UP000441354">
    <property type="component" value="Unassembled WGS sequence"/>
</dbReference>
<evidence type="ECO:0000313" key="8">
    <source>
        <dbReference type="Proteomes" id="UP000441354"/>
    </source>
</evidence>
<accession>A0A7V7RMB3</accession>
<dbReference type="InterPro" id="IPR047057">
    <property type="entry name" value="MerR_fam"/>
</dbReference>
<dbReference type="InterPro" id="IPR009061">
    <property type="entry name" value="DNA-bd_dom_put_sf"/>
</dbReference>
<keyword evidence="2" id="KW-0805">Transcription regulation</keyword>
<dbReference type="InterPro" id="IPR000551">
    <property type="entry name" value="MerR-type_HTH_dom"/>
</dbReference>
<keyword evidence="3" id="KW-0238">DNA-binding</keyword>
<organism evidence="7 8">
    <name type="scientific">Bacillus mesophilum</name>
    <dbReference type="NCBI Taxonomy" id="1071718"/>
    <lineage>
        <taxon>Bacteria</taxon>
        <taxon>Bacillati</taxon>
        <taxon>Bacillota</taxon>
        <taxon>Bacilli</taxon>
        <taxon>Bacillales</taxon>
        <taxon>Bacillaceae</taxon>
        <taxon>Bacillus</taxon>
    </lineage>
</organism>
<evidence type="ECO:0000256" key="1">
    <source>
        <dbReference type="ARBA" id="ARBA00022491"/>
    </source>
</evidence>
<dbReference type="EMBL" id="WBOT01000002">
    <property type="protein sequence ID" value="KAB2333462.1"/>
    <property type="molecule type" value="Genomic_DNA"/>
</dbReference>
<evidence type="ECO:0000313" key="7">
    <source>
        <dbReference type="EMBL" id="KAB2333462.1"/>
    </source>
</evidence>
<evidence type="ECO:0000256" key="5">
    <source>
        <dbReference type="SAM" id="MobiDB-lite"/>
    </source>
</evidence>
<keyword evidence="1" id="KW-0678">Repressor</keyword>
<dbReference type="SMART" id="SM00422">
    <property type="entry name" value="HTH_MERR"/>
    <property type="match status" value="1"/>
</dbReference>
<dbReference type="Gene3D" id="1.10.1660.10">
    <property type="match status" value="1"/>
</dbReference>
<evidence type="ECO:0000256" key="3">
    <source>
        <dbReference type="ARBA" id="ARBA00023125"/>
    </source>
</evidence>
<feature type="compositionally biased region" description="Polar residues" evidence="5">
    <location>
        <begin position="90"/>
        <end position="103"/>
    </location>
</feature>
<evidence type="ECO:0000256" key="4">
    <source>
        <dbReference type="ARBA" id="ARBA00023163"/>
    </source>
</evidence>
<protein>
    <submittedName>
        <fullName evidence="7">MerR family transcriptional regulator</fullName>
    </submittedName>
</protein>
<feature type="region of interest" description="Disordered" evidence="5">
    <location>
        <begin position="80"/>
        <end position="111"/>
    </location>
</feature>
<dbReference type="PROSITE" id="PS50937">
    <property type="entry name" value="HTH_MERR_2"/>
    <property type="match status" value="1"/>
</dbReference>
<feature type="compositionally biased region" description="Basic and acidic residues" evidence="5">
    <location>
        <begin position="80"/>
        <end position="89"/>
    </location>
</feature>
<sequence>MENEASYKNRKVISIGTVSELTGLTERQIRYYEERKLISPERSDRGNRKYSFMDVERLIEIANKREEGVRTDEILQELKKKKKKEDTATRNKMIQGQLNARFNHSNRHPKK</sequence>
<dbReference type="RefSeq" id="WP_151572723.1">
    <property type="nucleotide sequence ID" value="NZ_WBOT01000002.1"/>
</dbReference>
<dbReference type="SUPFAM" id="SSF46955">
    <property type="entry name" value="Putative DNA-binding domain"/>
    <property type="match status" value="1"/>
</dbReference>
<dbReference type="PANTHER" id="PTHR30204:SF65">
    <property type="entry name" value="HTH-TYPE TRANSCRIPTIONAL REGULATOR TNRA"/>
    <property type="match status" value="1"/>
</dbReference>
<evidence type="ECO:0000256" key="2">
    <source>
        <dbReference type="ARBA" id="ARBA00023015"/>
    </source>
</evidence>
<dbReference type="GO" id="GO:0003677">
    <property type="term" value="F:DNA binding"/>
    <property type="evidence" value="ECO:0007669"/>
    <property type="project" value="UniProtKB-KW"/>
</dbReference>
<name>A0A7V7RMB3_9BACI</name>
<comment type="caution">
    <text evidence="7">The sequence shown here is derived from an EMBL/GenBank/DDBJ whole genome shotgun (WGS) entry which is preliminary data.</text>
</comment>
<gene>
    <name evidence="7" type="ORF">F7732_05040</name>
</gene>
<keyword evidence="4" id="KW-0804">Transcription</keyword>
<evidence type="ECO:0000259" key="6">
    <source>
        <dbReference type="PROSITE" id="PS50937"/>
    </source>
</evidence>
<dbReference type="GO" id="GO:0003700">
    <property type="term" value="F:DNA-binding transcription factor activity"/>
    <property type="evidence" value="ECO:0007669"/>
    <property type="project" value="InterPro"/>
</dbReference>
<dbReference type="OrthoDB" id="9806513at2"/>
<feature type="domain" description="HTH merR-type" evidence="6">
    <location>
        <begin position="12"/>
        <end position="80"/>
    </location>
</feature>
<dbReference type="Pfam" id="PF13411">
    <property type="entry name" value="MerR_1"/>
    <property type="match status" value="1"/>
</dbReference>
<keyword evidence="8" id="KW-1185">Reference proteome</keyword>
<dbReference type="AlphaFoldDB" id="A0A7V7RMB3"/>
<dbReference type="PANTHER" id="PTHR30204">
    <property type="entry name" value="REDOX-CYCLING DRUG-SENSING TRANSCRIPTIONAL ACTIVATOR SOXR"/>
    <property type="match status" value="1"/>
</dbReference>
<reference evidence="7 8" key="1">
    <citation type="journal article" date="2014" name="Arch. Microbiol.">
        <title>Bacillus mesophilum sp. nov., strain IITR-54T, a novel 4-chlorobiphenyl dechlorinating bacterium.</title>
        <authorList>
            <person name="Manickam N."/>
            <person name="Singh N.K."/>
            <person name="Bajaj A."/>
            <person name="Kumar R.M."/>
            <person name="Kaur G."/>
            <person name="Kaur N."/>
            <person name="Bala M."/>
            <person name="Kumar A."/>
            <person name="Mayilraj S."/>
        </authorList>
    </citation>
    <scope>NUCLEOTIDE SEQUENCE [LARGE SCALE GENOMIC DNA]</scope>
    <source>
        <strain evidence="7 8">IITR-54</strain>
    </source>
</reference>
<proteinExistence type="predicted"/>